<dbReference type="EMBL" id="KN833740">
    <property type="protein sequence ID" value="KIK22390.1"/>
    <property type="molecule type" value="Genomic_DNA"/>
</dbReference>
<evidence type="ECO:0000313" key="3">
    <source>
        <dbReference type="Proteomes" id="UP000054018"/>
    </source>
</evidence>
<proteinExistence type="predicted"/>
<name>A0A0C9YCA2_9AGAM</name>
<feature type="compositionally biased region" description="Basic and acidic residues" evidence="1">
    <location>
        <begin position="146"/>
        <end position="158"/>
    </location>
</feature>
<feature type="region of interest" description="Disordered" evidence="1">
    <location>
        <begin position="89"/>
        <end position="233"/>
    </location>
</feature>
<feature type="compositionally biased region" description="Basic and acidic residues" evidence="1">
    <location>
        <begin position="103"/>
        <end position="127"/>
    </location>
</feature>
<dbReference type="Proteomes" id="UP000054018">
    <property type="component" value="Unassembled WGS sequence"/>
</dbReference>
<keyword evidence="3" id="KW-1185">Reference proteome</keyword>
<sequence length="233" mass="26330">MKAAIGHAFLDWGGFTSLQPLYETSPFTNPMQGHQEPGMNHMRLVLNKWSQILDRPDPSFPEMQAKRQEVVREPSSNNDFVDAVTRTIASSSTNQTRQSPQKPVDDIVKPPSTRRKDGWEPVKDFKVKSKQQLPKTTSINVSEVPKPPKKEQTLERARHVPPGPAFDRLVQLKSESRSHPSFDGLKENLESFLESSEGQAKRSDVPNETGAPPANRDEDGAEESKKKGFWKWF</sequence>
<feature type="compositionally biased region" description="Basic and acidic residues" evidence="1">
    <location>
        <begin position="215"/>
        <end position="226"/>
    </location>
</feature>
<organism evidence="2 3">
    <name type="scientific">Pisolithus microcarpus 441</name>
    <dbReference type="NCBI Taxonomy" id="765257"/>
    <lineage>
        <taxon>Eukaryota</taxon>
        <taxon>Fungi</taxon>
        <taxon>Dikarya</taxon>
        <taxon>Basidiomycota</taxon>
        <taxon>Agaricomycotina</taxon>
        <taxon>Agaricomycetes</taxon>
        <taxon>Agaricomycetidae</taxon>
        <taxon>Boletales</taxon>
        <taxon>Sclerodermatineae</taxon>
        <taxon>Pisolithaceae</taxon>
        <taxon>Pisolithus</taxon>
    </lineage>
</organism>
<reference evidence="3" key="2">
    <citation type="submission" date="2015-01" db="EMBL/GenBank/DDBJ databases">
        <title>Evolutionary Origins and Diversification of the Mycorrhizal Mutualists.</title>
        <authorList>
            <consortium name="DOE Joint Genome Institute"/>
            <consortium name="Mycorrhizal Genomics Consortium"/>
            <person name="Kohler A."/>
            <person name="Kuo A."/>
            <person name="Nagy L.G."/>
            <person name="Floudas D."/>
            <person name="Copeland A."/>
            <person name="Barry K.W."/>
            <person name="Cichocki N."/>
            <person name="Veneault-Fourrey C."/>
            <person name="LaButti K."/>
            <person name="Lindquist E.A."/>
            <person name="Lipzen A."/>
            <person name="Lundell T."/>
            <person name="Morin E."/>
            <person name="Murat C."/>
            <person name="Riley R."/>
            <person name="Ohm R."/>
            <person name="Sun H."/>
            <person name="Tunlid A."/>
            <person name="Henrissat B."/>
            <person name="Grigoriev I.V."/>
            <person name="Hibbett D.S."/>
            <person name="Martin F."/>
        </authorList>
    </citation>
    <scope>NUCLEOTIDE SEQUENCE [LARGE SCALE GENOMIC DNA]</scope>
    <source>
        <strain evidence="3">441</strain>
    </source>
</reference>
<dbReference type="OrthoDB" id="3362336at2759"/>
<dbReference type="HOGENOM" id="CLU_1190299_0_0_1"/>
<gene>
    <name evidence="2" type="ORF">PISMIDRAFT_507010</name>
</gene>
<feature type="compositionally biased region" description="Polar residues" evidence="1">
    <location>
        <begin position="89"/>
        <end position="101"/>
    </location>
</feature>
<dbReference type="AlphaFoldDB" id="A0A0C9YCA2"/>
<reference evidence="2 3" key="1">
    <citation type="submission" date="2014-04" db="EMBL/GenBank/DDBJ databases">
        <authorList>
            <consortium name="DOE Joint Genome Institute"/>
            <person name="Kuo A."/>
            <person name="Kohler A."/>
            <person name="Costa M.D."/>
            <person name="Nagy L.G."/>
            <person name="Floudas D."/>
            <person name="Copeland A."/>
            <person name="Barry K.W."/>
            <person name="Cichocki N."/>
            <person name="Veneault-Fourrey C."/>
            <person name="LaButti K."/>
            <person name="Lindquist E.A."/>
            <person name="Lipzen A."/>
            <person name="Lundell T."/>
            <person name="Morin E."/>
            <person name="Murat C."/>
            <person name="Sun H."/>
            <person name="Tunlid A."/>
            <person name="Henrissat B."/>
            <person name="Grigoriev I.V."/>
            <person name="Hibbett D.S."/>
            <person name="Martin F."/>
            <person name="Nordberg H.P."/>
            <person name="Cantor M.N."/>
            <person name="Hua S.X."/>
        </authorList>
    </citation>
    <scope>NUCLEOTIDE SEQUENCE [LARGE SCALE GENOMIC DNA]</scope>
    <source>
        <strain evidence="2 3">441</strain>
    </source>
</reference>
<feature type="compositionally biased region" description="Basic and acidic residues" evidence="1">
    <location>
        <begin position="174"/>
        <end position="189"/>
    </location>
</feature>
<protein>
    <submittedName>
        <fullName evidence="2">Uncharacterized protein</fullName>
    </submittedName>
</protein>
<feature type="compositionally biased region" description="Polar residues" evidence="1">
    <location>
        <begin position="130"/>
        <end position="141"/>
    </location>
</feature>
<evidence type="ECO:0000256" key="1">
    <source>
        <dbReference type="SAM" id="MobiDB-lite"/>
    </source>
</evidence>
<evidence type="ECO:0000313" key="2">
    <source>
        <dbReference type="EMBL" id="KIK22390.1"/>
    </source>
</evidence>
<accession>A0A0C9YCA2</accession>